<dbReference type="EMBL" id="JAOQBH010000002">
    <property type="protein sequence ID" value="KAJ4140332.1"/>
    <property type="molecule type" value="Genomic_DNA"/>
</dbReference>
<sequence>MPRGPYDTTGVVKPNAPKPPKGKKCPQLGHPGKNPVVVEALSRSLPAARERIRSITLLAGSGFAAYSQAIERDVAKE</sequence>
<gene>
    <name evidence="2" type="ORF">NW768_001691</name>
</gene>
<evidence type="ECO:0000256" key="1">
    <source>
        <dbReference type="SAM" id="MobiDB-lite"/>
    </source>
</evidence>
<organism evidence="2 3">
    <name type="scientific">Fusarium equiseti</name>
    <name type="common">Fusarium scirpi</name>
    <dbReference type="NCBI Taxonomy" id="61235"/>
    <lineage>
        <taxon>Eukaryota</taxon>
        <taxon>Fungi</taxon>
        <taxon>Dikarya</taxon>
        <taxon>Ascomycota</taxon>
        <taxon>Pezizomycotina</taxon>
        <taxon>Sordariomycetes</taxon>
        <taxon>Hypocreomycetidae</taxon>
        <taxon>Hypocreales</taxon>
        <taxon>Nectriaceae</taxon>
        <taxon>Fusarium</taxon>
        <taxon>Fusarium incarnatum-equiseti species complex</taxon>
    </lineage>
</organism>
<evidence type="ECO:0000313" key="2">
    <source>
        <dbReference type="EMBL" id="KAJ4140332.1"/>
    </source>
</evidence>
<accession>A0ABQ8RR76</accession>
<keyword evidence="3" id="KW-1185">Reference proteome</keyword>
<name>A0ABQ8RR76_FUSEQ</name>
<proteinExistence type="predicted"/>
<feature type="region of interest" description="Disordered" evidence="1">
    <location>
        <begin position="1"/>
        <end position="34"/>
    </location>
</feature>
<dbReference type="Proteomes" id="UP001152024">
    <property type="component" value="Unassembled WGS sequence"/>
</dbReference>
<protein>
    <submittedName>
        <fullName evidence="2">Uncharacterized protein</fullName>
    </submittedName>
</protein>
<comment type="caution">
    <text evidence="2">The sequence shown here is derived from an EMBL/GenBank/DDBJ whole genome shotgun (WGS) entry which is preliminary data.</text>
</comment>
<evidence type="ECO:0000313" key="3">
    <source>
        <dbReference type="Proteomes" id="UP001152024"/>
    </source>
</evidence>
<reference evidence="2" key="1">
    <citation type="submission" date="2022-09" db="EMBL/GenBank/DDBJ databases">
        <title>Fusarium specimens isolated from Avocado Roots.</title>
        <authorList>
            <person name="Stajich J."/>
            <person name="Roper C."/>
            <person name="Heimlech-Rivalta G."/>
        </authorList>
    </citation>
    <scope>NUCLEOTIDE SEQUENCE</scope>
    <source>
        <strain evidence="2">CF00095</strain>
    </source>
</reference>